<comment type="subcellular location">
    <subcellularLocation>
        <location evidence="1">Nucleus</location>
        <location evidence="1">Nucleolus</location>
    </subcellularLocation>
</comment>
<dbReference type="SMART" id="SM00543">
    <property type="entry name" value="MIF4G"/>
    <property type="match status" value="1"/>
</dbReference>
<dbReference type="AlphaFoldDB" id="A0AAD5E705"/>
<dbReference type="Proteomes" id="UP001206595">
    <property type="component" value="Unassembled WGS sequence"/>
</dbReference>
<dbReference type="GeneID" id="75915641"/>
<gene>
    <name evidence="6" type="ORF">K450DRAFT_248840</name>
</gene>
<dbReference type="InterPro" id="IPR003890">
    <property type="entry name" value="MIF4G-like_typ-3"/>
</dbReference>
<dbReference type="Pfam" id="PF02847">
    <property type="entry name" value="MA3"/>
    <property type="match status" value="1"/>
</dbReference>
<dbReference type="RefSeq" id="XP_051443066.1">
    <property type="nucleotide sequence ID" value="XM_051590297.1"/>
</dbReference>
<dbReference type="InterPro" id="IPR016024">
    <property type="entry name" value="ARM-type_fold"/>
</dbReference>
<feature type="compositionally biased region" description="Basic and acidic residues" evidence="4">
    <location>
        <begin position="53"/>
        <end position="73"/>
    </location>
</feature>
<accession>A0AAD5E705</accession>
<evidence type="ECO:0000256" key="2">
    <source>
        <dbReference type="ARBA" id="ARBA00006856"/>
    </source>
</evidence>
<dbReference type="GO" id="GO:0005730">
    <property type="term" value="C:nucleolus"/>
    <property type="evidence" value="ECO:0007669"/>
    <property type="project" value="UniProtKB-SubCell"/>
</dbReference>
<reference evidence="6" key="2">
    <citation type="journal article" date="2022" name="Proc. Natl. Acad. Sci. U.S.A.">
        <title>Diploid-dominant life cycles characterize the early evolution of Fungi.</title>
        <authorList>
            <person name="Amses K.R."/>
            <person name="Simmons D.R."/>
            <person name="Longcore J.E."/>
            <person name="Mondo S.J."/>
            <person name="Seto K."/>
            <person name="Jeronimo G.H."/>
            <person name="Bonds A.E."/>
            <person name="Quandt C.A."/>
            <person name="Davis W.J."/>
            <person name="Chang Y."/>
            <person name="Federici B.A."/>
            <person name="Kuo A."/>
            <person name="LaButti K."/>
            <person name="Pangilinan J."/>
            <person name="Andreopoulos W."/>
            <person name="Tritt A."/>
            <person name="Riley R."/>
            <person name="Hundley H."/>
            <person name="Johnson J."/>
            <person name="Lipzen A."/>
            <person name="Barry K."/>
            <person name="Lang B.F."/>
            <person name="Cuomo C.A."/>
            <person name="Buchler N.E."/>
            <person name="Grigoriev I.V."/>
            <person name="Spatafora J.W."/>
            <person name="Stajich J.E."/>
            <person name="James T.Y."/>
        </authorList>
    </citation>
    <scope>NUCLEOTIDE SEQUENCE</scope>
    <source>
        <strain evidence="6">AG</strain>
    </source>
</reference>
<dbReference type="Pfam" id="PF02854">
    <property type="entry name" value="MIF4G"/>
    <property type="match status" value="1"/>
</dbReference>
<comment type="caution">
    <text evidence="6">The sequence shown here is derived from an EMBL/GenBank/DDBJ whole genome shotgun (WGS) entry which is preliminary data.</text>
</comment>
<reference evidence="6" key="1">
    <citation type="submission" date="2021-06" db="EMBL/GenBank/DDBJ databases">
        <authorList>
            <consortium name="DOE Joint Genome Institute"/>
            <person name="Mondo S.J."/>
            <person name="Amses K.R."/>
            <person name="Simmons D.R."/>
            <person name="Longcore J.E."/>
            <person name="Seto K."/>
            <person name="Alves G.H."/>
            <person name="Bonds A.E."/>
            <person name="Quandt C.A."/>
            <person name="Davis W.J."/>
            <person name="Chang Y."/>
            <person name="Letcher P.M."/>
            <person name="Powell M.J."/>
            <person name="Kuo A."/>
            <person name="Labutti K."/>
            <person name="Pangilinan J."/>
            <person name="Andreopoulos W."/>
            <person name="Tritt A."/>
            <person name="Riley R."/>
            <person name="Hundley H."/>
            <person name="Johnson J."/>
            <person name="Lipzen A."/>
            <person name="Barry K."/>
            <person name="Berbee M.L."/>
            <person name="Buchler N.E."/>
            <person name="Grigoriev I.V."/>
            <person name="Spatafora J.W."/>
            <person name="Stajich J.E."/>
            <person name="James T.Y."/>
        </authorList>
    </citation>
    <scope>NUCLEOTIDE SEQUENCE</scope>
    <source>
        <strain evidence="6">AG</strain>
    </source>
</reference>
<feature type="region of interest" description="Disordered" evidence="4">
    <location>
        <begin position="231"/>
        <end position="406"/>
    </location>
</feature>
<feature type="compositionally biased region" description="Basic residues" evidence="4">
    <location>
        <begin position="74"/>
        <end position="93"/>
    </location>
</feature>
<comment type="similarity">
    <text evidence="2">Belongs to the CWC22 family.</text>
</comment>
<dbReference type="InterPro" id="IPR003891">
    <property type="entry name" value="Initiation_fac_eIF4g_MI"/>
</dbReference>
<evidence type="ECO:0000313" key="6">
    <source>
        <dbReference type="EMBL" id="KAI8578062.1"/>
    </source>
</evidence>
<dbReference type="EMBL" id="MU620933">
    <property type="protein sequence ID" value="KAI8578062.1"/>
    <property type="molecule type" value="Genomic_DNA"/>
</dbReference>
<feature type="region of interest" description="Disordered" evidence="4">
    <location>
        <begin position="1"/>
        <end position="154"/>
    </location>
</feature>
<name>A0AAD5E705_UMBRA</name>
<feature type="domain" description="MI" evidence="5">
    <location>
        <begin position="726"/>
        <end position="863"/>
    </location>
</feature>
<evidence type="ECO:0000256" key="4">
    <source>
        <dbReference type="SAM" id="MobiDB-lite"/>
    </source>
</evidence>
<keyword evidence="3" id="KW-0539">Nucleus</keyword>
<feature type="compositionally biased region" description="Polar residues" evidence="4">
    <location>
        <begin position="106"/>
        <end position="125"/>
    </location>
</feature>
<proteinExistence type="inferred from homology"/>
<dbReference type="Gene3D" id="1.25.40.180">
    <property type="match status" value="1"/>
</dbReference>
<evidence type="ECO:0000259" key="5">
    <source>
        <dbReference type="PROSITE" id="PS51366"/>
    </source>
</evidence>
<feature type="compositionally biased region" description="Acidic residues" evidence="4">
    <location>
        <begin position="258"/>
        <end position="359"/>
    </location>
</feature>
<dbReference type="GO" id="GO:0042274">
    <property type="term" value="P:ribosomal small subunit biogenesis"/>
    <property type="evidence" value="ECO:0007669"/>
    <property type="project" value="TreeGrafter"/>
</dbReference>
<evidence type="ECO:0000313" key="7">
    <source>
        <dbReference type="Proteomes" id="UP001206595"/>
    </source>
</evidence>
<dbReference type="PANTHER" id="PTHR18034">
    <property type="entry name" value="CELL CYCLE CONTROL PROTEIN CWF22-RELATED"/>
    <property type="match status" value="1"/>
</dbReference>
<evidence type="ECO:0000256" key="1">
    <source>
        <dbReference type="ARBA" id="ARBA00004604"/>
    </source>
</evidence>
<feature type="compositionally biased region" description="Low complexity" evidence="4">
    <location>
        <begin position="378"/>
        <end position="392"/>
    </location>
</feature>
<dbReference type="SUPFAM" id="SSF48371">
    <property type="entry name" value="ARM repeat"/>
    <property type="match status" value="1"/>
</dbReference>
<sequence length="961" mass="107769">MKQQQQRGGNMRGRGGRGRGRGGGRGGRGGRKFDGNGQRIKTSTTNLPLELKAQVEADEKDTRKFSEHFENKVKARKDLRKQKRADKKIKKMPVPKAMRPDHSFTAPKQANSQVNKKAVNGNGSNLKRPIEEQKEETKKPSKKRKEGESNSLKKLSASNPLFYSLIESDNLISSYPGGTDTSDTAVQEDDLAIAMYEKKLGLDKKKKKSKEGVVKLGSAFEEDGLMDILDGLDEPQYEAPRKGAGISVSKKATKAENEDSDDGSEDEDENSEDYSDDEDGDVNGYLDDLENGFNSEDESDDDEDDEDVDLLDDDDEDLEDSDVNDESDEHDKFDSDDEFLEMPDGEEPSDSNEEGESDAAEITSIDGRSEIPKNTQSEQETGAKAQTATAGKYVPPHLRGTATTKSEQQIRLQRALQGLLNKLSESNLESILMEIEKCYSNYPRHDVTSTLTELILISISQKANLLDSFVILYAVVVGSLYRLIGVDFAAHFVQTLIESFEKNHKTLKDAAKDPNAAEDDSGLPGSKEAKNLLTLVLELYNFQVISCILMYDLINVLIDDMDEINIELLLKIMRTSGAQLRADDPTSLKDIINAIQSATEKRDTKTMSSRYKFMLETIANIKNNKIKQQHGNVVDKEMVLKMKKFLSSLAKKRSLHSTEALRVSLEDIHNIDTKGKWWLVGSSWKDNLVGTESKYASKEVADDLKKDASLQEALMKLARKQGMNTDIRRSIFIVLMSSEDYVDAYERLMKLTLTEVQQREIARVLLQCSGNEKHYNPYYALVANRLCGHDHSFKVTLQYCLWDFLRECGEPDVGGLERSRNVEASPSETEKISLRRIVNTAKFYAFLVSENALTLSILKSINFSTVGQSARLFLQLFLSNLIINSQSQGGADRRDAQSLVSIYLKVVQLPAVSQGILFFLHHFVRKADLGQTEDEQETVRWGCGILKEVGQRARRSHEELF</sequence>
<organism evidence="6 7">
    <name type="scientific">Umbelopsis ramanniana AG</name>
    <dbReference type="NCBI Taxonomy" id="1314678"/>
    <lineage>
        <taxon>Eukaryota</taxon>
        <taxon>Fungi</taxon>
        <taxon>Fungi incertae sedis</taxon>
        <taxon>Mucoromycota</taxon>
        <taxon>Mucoromycotina</taxon>
        <taxon>Umbelopsidomycetes</taxon>
        <taxon>Umbelopsidales</taxon>
        <taxon>Umbelopsidaceae</taxon>
        <taxon>Umbelopsis</taxon>
    </lineage>
</organism>
<dbReference type="InterPro" id="IPR050781">
    <property type="entry name" value="CWC22_splicing_factor"/>
</dbReference>
<dbReference type="SMART" id="SM00544">
    <property type="entry name" value="MA3"/>
    <property type="match status" value="1"/>
</dbReference>
<dbReference type="GO" id="GO:0003723">
    <property type="term" value="F:RNA binding"/>
    <property type="evidence" value="ECO:0007669"/>
    <property type="project" value="InterPro"/>
</dbReference>
<feature type="compositionally biased region" description="Basic and acidic residues" evidence="4">
    <location>
        <begin position="128"/>
        <end position="139"/>
    </location>
</feature>
<keyword evidence="7" id="KW-1185">Reference proteome</keyword>
<dbReference type="PANTHER" id="PTHR18034:SF4">
    <property type="entry name" value="NUCLEOLAR MIF4G DOMAIN-CONTAINING PROTEIN 1"/>
    <property type="match status" value="1"/>
</dbReference>
<evidence type="ECO:0000256" key="3">
    <source>
        <dbReference type="ARBA" id="ARBA00023242"/>
    </source>
</evidence>
<protein>
    <recommendedName>
        <fullName evidence="5">MI domain-containing protein</fullName>
    </recommendedName>
</protein>
<dbReference type="PROSITE" id="PS51366">
    <property type="entry name" value="MI"/>
    <property type="match status" value="1"/>
</dbReference>